<dbReference type="KEGG" id="bid:Bind_1145"/>
<dbReference type="PANTHER" id="PTHR43065">
    <property type="entry name" value="SENSOR HISTIDINE KINASE"/>
    <property type="match status" value="1"/>
</dbReference>
<dbReference type="PANTHER" id="PTHR43065:SF42">
    <property type="entry name" value="TWO-COMPONENT SENSOR PPRA"/>
    <property type="match status" value="1"/>
</dbReference>
<feature type="domain" description="Histidine kinase" evidence="4">
    <location>
        <begin position="205"/>
        <end position="446"/>
    </location>
</feature>
<keyword evidence="5" id="KW-0418">Kinase</keyword>
<dbReference type="eggNOG" id="COG4191">
    <property type="taxonomic scope" value="Bacteria"/>
</dbReference>
<dbReference type="SUPFAM" id="SSF47384">
    <property type="entry name" value="Homodimeric domain of signal transducing histidine kinase"/>
    <property type="match status" value="1"/>
</dbReference>
<dbReference type="EC" id="2.7.13.3" evidence="2"/>
<protein>
    <recommendedName>
        <fullName evidence="2">histidine kinase</fullName>
        <ecNumber evidence="2">2.7.13.3</ecNumber>
    </recommendedName>
</protein>
<dbReference type="OrthoDB" id="226486at2"/>
<name>B2IJ24_BEII9</name>
<evidence type="ECO:0000313" key="5">
    <source>
        <dbReference type="EMBL" id="ACB94787.1"/>
    </source>
</evidence>
<dbReference type="InterPro" id="IPR003594">
    <property type="entry name" value="HATPase_dom"/>
</dbReference>
<dbReference type="SMART" id="SM00388">
    <property type="entry name" value="HisKA"/>
    <property type="match status" value="1"/>
</dbReference>
<keyword evidence="5" id="KW-0808">Transferase</keyword>
<evidence type="ECO:0000256" key="2">
    <source>
        <dbReference type="ARBA" id="ARBA00012438"/>
    </source>
</evidence>
<dbReference type="SMART" id="SM00387">
    <property type="entry name" value="HATPase_c"/>
    <property type="match status" value="1"/>
</dbReference>
<dbReference type="InterPro" id="IPR036097">
    <property type="entry name" value="HisK_dim/P_sf"/>
</dbReference>
<dbReference type="EMBL" id="CP001016">
    <property type="protein sequence ID" value="ACB94787.1"/>
    <property type="molecule type" value="Genomic_DNA"/>
</dbReference>
<organism evidence="5 6">
    <name type="scientific">Beijerinckia indica subsp. indica (strain ATCC 9039 / DSM 1715 / NCIMB 8712)</name>
    <dbReference type="NCBI Taxonomy" id="395963"/>
    <lineage>
        <taxon>Bacteria</taxon>
        <taxon>Pseudomonadati</taxon>
        <taxon>Pseudomonadota</taxon>
        <taxon>Alphaproteobacteria</taxon>
        <taxon>Hyphomicrobiales</taxon>
        <taxon>Beijerinckiaceae</taxon>
        <taxon>Beijerinckia</taxon>
    </lineage>
</organism>
<keyword evidence="6" id="KW-1185">Reference proteome</keyword>
<dbReference type="InterPro" id="IPR004358">
    <property type="entry name" value="Sig_transdc_His_kin-like_C"/>
</dbReference>
<dbReference type="InterPro" id="IPR003661">
    <property type="entry name" value="HisK_dim/P_dom"/>
</dbReference>
<dbReference type="GO" id="GO:0000155">
    <property type="term" value="F:phosphorelay sensor kinase activity"/>
    <property type="evidence" value="ECO:0007669"/>
    <property type="project" value="InterPro"/>
</dbReference>
<dbReference type="Gene3D" id="3.30.450.20">
    <property type="entry name" value="PAS domain"/>
    <property type="match status" value="1"/>
</dbReference>
<reference evidence="6" key="1">
    <citation type="submission" date="2008-03" db="EMBL/GenBank/DDBJ databases">
        <title>Complete sequence of chromosome of Beijerinckia indica subsp. indica ATCC 9039.</title>
        <authorList>
            <consortium name="US DOE Joint Genome Institute"/>
            <person name="Copeland A."/>
            <person name="Lucas S."/>
            <person name="Lapidus A."/>
            <person name="Glavina del Rio T."/>
            <person name="Dalin E."/>
            <person name="Tice H."/>
            <person name="Bruce D."/>
            <person name="Goodwin L."/>
            <person name="Pitluck S."/>
            <person name="LaButti K."/>
            <person name="Schmutz J."/>
            <person name="Larimer F."/>
            <person name="Land M."/>
            <person name="Hauser L."/>
            <person name="Kyrpides N."/>
            <person name="Mikhailova N."/>
            <person name="Dunfield P.F."/>
            <person name="Dedysh S.N."/>
            <person name="Liesack W."/>
            <person name="Saw J.H."/>
            <person name="Alam M."/>
            <person name="Chen Y."/>
            <person name="Murrell J.C."/>
            <person name="Richardson P."/>
        </authorList>
    </citation>
    <scope>NUCLEOTIDE SEQUENCE [LARGE SCALE GENOMIC DNA]</scope>
    <source>
        <strain evidence="6">ATCC 9039 / DSM 1715 / NCIMB 8712</strain>
    </source>
</reference>
<accession>B2IJ24</accession>
<dbReference type="Gene3D" id="1.10.287.130">
    <property type="match status" value="1"/>
</dbReference>
<reference evidence="5 6" key="2">
    <citation type="journal article" date="2010" name="J. Bacteriol.">
        <title>Complete genome sequence of Beijerinckia indica subsp. indica.</title>
        <authorList>
            <person name="Tamas I."/>
            <person name="Dedysh S.N."/>
            <person name="Liesack W."/>
            <person name="Stott M.B."/>
            <person name="Alam M."/>
            <person name="Murrell J.C."/>
            <person name="Dunfield P.F."/>
        </authorList>
    </citation>
    <scope>NUCLEOTIDE SEQUENCE [LARGE SCALE GENOMIC DNA]</scope>
    <source>
        <strain evidence="6">ATCC 9039 / DSM 1715 / NCIMB 8712</strain>
    </source>
</reference>
<proteinExistence type="predicted"/>
<dbReference type="STRING" id="395963.Bind_1145"/>
<dbReference type="InterPro" id="IPR000014">
    <property type="entry name" value="PAS"/>
</dbReference>
<keyword evidence="3" id="KW-0597">Phosphoprotein</keyword>
<evidence type="ECO:0000256" key="3">
    <source>
        <dbReference type="ARBA" id="ARBA00022553"/>
    </source>
</evidence>
<dbReference type="SUPFAM" id="SSF55874">
    <property type="entry name" value="ATPase domain of HSP90 chaperone/DNA topoisomerase II/histidine kinase"/>
    <property type="match status" value="1"/>
</dbReference>
<dbReference type="InterPro" id="IPR005467">
    <property type="entry name" value="His_kinase_dom"/>
</dbReference>
<dbReference type="SUPFAM" id="SSF55785">
    <property type="entry name" value="PYP-like sensor domain (PAS domain)"/>
    <property type="match status" value="1"/>
</dbReference>
<gene>
    <name evidence="5" type="ordered locus">Bind_1145</name>
</gene>
<comment type="catalytic activity">
    <reaction evidence="1">
        <text>ATP + protein L-histidine = ADP + protein N-phospho-L-histidine.</text>
        <dbReference type="EC" id="2.7.13.3"/>
    </reaction>
</comment>
<evidence type="ECO:0000259" key="4">
    <source>
        <dbReference type="PROSITE" id="PS50109"/>
    </source>
</evidence>
<dbReference type="Pfam" id="PF02518">
    <property type="entry name" value="HATPase_c"/>
    <property type="match status" value="1"/>
</dbReference>
<dbReference type="AlphaFoldDB" id="B2IJ24"/>
<dbReference type="PRINTS" id="PR00344">
    <property type="entry name" value="BCTRLSENSOR"/>
</dbReference>
<dbReference type="InterPro" id="IPR035965">
    <property type="entry name" value="PAS-like_dom_sf"/>
</dbReference>
<dbReference type="HOGENOM" id="CLU_000445_114_39_5"/>
<dbReference type="InterPro" id="IPR013656">
    <property type="entry name" value="PAS_4"/>
</dbReference>
<dbReference type="Gene3D" id="3.30.565.10">
    <property type="entry name" value="Histidine kinase-like ATPase, C-terminal domain"/>
    <property type="match status" value="1"/>
</dbReference>
<evidence type="ECO:0000313" key="6">
    <source>
        <dbReference type="Proteomes" id="UP000001695"/>
    </source>
</evidence>
<dbReference type="InterPro" id="IPR036890">
    <property type="entry name" value="HATPase_C_sf"/>
</dbReference>
<dbReference type="SMART" id="SM00091">
    <property type="entry name" value="PAS"/>
    <property type="match status" value="1"/>
</dbReference>
<sequence length="457" mass="49920">MTASAGTGEDMPFDPDVDTERMWLNVVRKMDETWAELLTQQAELERKNNELEETQAFMAGVLDSMSDLLMACDRQLTIVRTNIAAERLFAVSGRRLAGMTLETLIAPASPGTIQDLRAVIAQKTRLEDQEYIFESPQGDLPFAVNGSLRFDPRGRVTGLVLVARPVGELRKAYRDLAATHRSLQDTQAQLVQAEKMASLGRLVAGVAHELNNPISFVYGNAHTLHRYARRLAAYLDALHALPASPQLAEQRQTLRIDMIMTELEGVLAGIVDGAERVRDIVADLRRFSSDRRDGRAPFDLEPVATTALGWVLAAAPPGIVLELQIEGPLDVFGHSGQIHQVVMNLVQNAVDAMEALPEGAKRSLEISGGRREDHAWLAVRDTGPGIAPDVMERMFDPFFTTKPVGKGTGLGLAISYRILQEHGGTLMAANHPEGGAIMTIELPAQLLDQGEGPLMKS</sequence>
<dbReference type="Pfam" id="PF08448">
    <property type="entry name" value="PAS_4"/>
    <property type="match status" value="1"/>
</dbReference>
<dbReference type="Proteomes" id="UP000001695">
    <property type="component" value="Chromosome"/>
</dbReference>
<dbReference type="PROSITE" id="PS50109">
    <property type="entry name" value="HIS_KIN"/>
    <property type="match status" value="1"/>
</dbReference>
<dbReference type="CDD" id="cd00082">
    <property type="entry name" value="HisKA"/>
    <property type="match status" value="1"/>
</dbReference>
<evidence type="ECO:0000256" key="1">
    <source>
        <dbReference type="ARBA" id="ARBA00000085"/>
    </source>
</evidence>
<dbReference type="CDD" id="cd00130">
    <property type="entry name" value="PAS"/>
    <property type="match status" value="1"/>
</dbReference>
<dbReference type="RefSeq" id="WP_012384144.1">
    <property type="nucleotide sequence ID" value="NC_010581.1"/>
</dbReference>